<sequence length="101" mass="10944">MTSSTPTSNDDEWEEVAMVLEIRGAMDNISTQDAICAHRCAVRRAHTDAPLVQISGTLFTSQWEFASGSDLILRADGQQLQPIGASDVRLVAEKALISPDD</sequence>
<name>A0A915BSF0_PARUN</name>
<dbReference type="WBParaSite" id="PgR056X_g061_t03">
    <property type="protein sequence ID" value="PgR056X_g061_t03"/>
    <property type="gene ID" value="PgR056X_g061"/>
</dbReference>
<dbReference type="WBParaSite" id="PgR056X_g061_t02">
    <property type="protein sequence ID" value="PgR056X_g061_t02"/>
    <property type="gene ID" value="PgR056X_g061"/>
</dbReference>
<protein>
    <submittedName>
        <fullName evidence="3 4">Transcription factor TFIIIC triple barrel domain-containing protein</fullName>
    </submittedName>
</protein>
<evidence type="ECO:0000313" key="4">
    <source>
        <dbReference type="WBParaSite" id="PgR056X_g061_t02"/>
    </source>
</evidence>
<reference evidence="3 4" key="1">
    <citation type="submission" date="2022-11" db="UniProtKB">
        <authorList>
            <consortium name="WormBaseParasite"/>
        </authorList>
    </citation>
    <scope>IDENTIFICATION</scope>
</reference>
<accession>A0A915BSF0</accession>
<dbReference type="AlphaFoldDB" id="A0A915BSF0"/>
<dbReference type="Pfam" id="PF10419">
    <property type="entry name" value="TFIIIC_sub6"/>
    <property type="match status" value="1"/>
</dbReference>
<evidence type="ECO:0000259" key="1">
    <source>
        <dbReference type="Pfam" id="PF10419"/>
    </source>
</evidence>
<keyword evidence="2" id="KW-1185">Reference proteome</keyword>
<organism evidence="2 3">
    <name type="scientific">Parascaris univalens</name>
    <name type="common">Nematode worm</name>
    <dbReference type="NCBI Taxonomy" id="6257"/>
    <lineage>
        <taxon>Eukaryota</taxon>
        <taxon>Metazoa</taxon>
        <taxon>Ecdysozoa</taxon>
        <taxon>Nematoda</taxon>
        <taxon>Chromadorea</taxon>
        <taxon>Rhabditida</taxon>
        <taxon>Spirurina</taxon>
        <taxon>Ascaridomorpha</taxon>
        <taxon>Ascaridoidea</taxon>
        <taxon>Ascarididae</taxon>
        <taxon>Parascaris</taxon>
    </lineage>
</organism>
<evidence type="ECO:0000313" key="2">
    <source>
        <dbReference type="Proteomes" id="UP000887569"/>
    </source>
</evidence>
<proteinExistence type="predicted"/>
<dbReference type="Proteomes" id="UP000887569">
    <property type="component" value="Unplaced"/>
</dbReference>
<dbReference type="WBParaSite" id="PgR056X_g061_t01">
    <property type="protein sequence ID" value="PgR056X_g061_t01"/>
    <property type="gene ID" value="PgR056X_g061"/>
</dbReference>
<evidence type="ECO:0000313" key="3">
    <source>
        <dbReference type="WBParaSite" id="PgR056X_g061_t01"/>
    </source>
</evidence>
<feature type="domain" description="Transcription factor TFIIIC triple barrel" evidence="1">
    <location>
        <begin position="12"/>
        <end position="95"/>
    </location>
</feature>
<dbReference type="Gene3D" id="2.60.40.4370">
    <property type="match status" value="1"/>
</dbReference>
<dbReference type="InterPro" id="IPR019481">
    <property type="entry name" value="TFIIIC_triple_barrel"/>
</dbReference>